<feature type="compositionally biased region" description="Gly residues" evidence="1">
    <location>
        <begin position="740"/>
        <end position="755"/>
    </location>
</feature>
<feature type="region of interest" description="Disordered" evidence="1">
    <location>
        <begin position="734"/>
        <end position="789"/>
    </location>
</feature>
<feature type="compositionally biased region" description="Acidic residues" evidence="1">
    <location>
        <begin position="385"/>
        <end position="399"/>
    </location>
</feature>
<gene>
    <name evidence="2" type="ORF">NSK_006548</name>
</gene>
<dbReference type="AlphaFoldDB" id="A0A4D9D0K2"/>
<sequence>MGNVNSPSRAGLGSDPLMIPSQPRAEPASPPDASRRLDDEHHSGLSPYSDSLKAGGRRKRGGGVFAAGSPGVREALSSPRASFSSPSSKESTPSGQPLYHSQHTLQRQQLLPHHPQEHSVPLPAEELSMAMWLNGTARQGLDHVGAPGPMCIAELAAAGAQGQRLAMATAAAATGAMVGAGDAGSRQVASLLGSHPLSAPAPSPTSPIPSGRSARCSGPSVSALLAETEGLAMDWTGLSAGGASPLRALGQGGSGGDQEGAEQDGLALPPRGGAQDVREPGAVAALLSMSPVASRPGHGSGEAAHVLGPHLSALQPHQGPVPQPHVGVSPSALAGRGEAQPAWGPGPEMLDYAAALGYAQAGAGRLNEVEDYNEDEDGDYAREEVADESEEEDVREEGAEVEDFARVCEEFDAAPSPGRSASACHLRRRRRHGMEEERPGPALDLRQALPVGGVGVVAPSGAVVRLQKRRGGRAKSMGLGGGRGASHGPAARRGSSRVGGNAPSTSLTPAQQRSTSVQLASPMTAPREKLRAPGSPAASLEDVAFSNTFGPGLQLELHHYLTYGRNVSAQYWADTLRKEMARAVWMMQALGAAPLSLASSEDLAAMLRSNRAVVTALYRTGKDESLPGSAPCSEASVLRRRAAINILLEAVGLKPEKMPARRRNSGDGARSSSDGKTKGKVGSRLIGQGHEDRDEGKENYMVRHGGRTARRQSYRGAFLDVDDPHVLAASGLHVQSTGPLKGGSDGAEGGKGGLDGENEDGGLEDCGGQEDERDEGDGQRGVKVDLAGDRAPVKKEAILPTPSYKRRNSQKGGKIHKTPLDRVLERRLEAFLIAQHKLTLASAANYLSHIRTMLREALEALGDDRRGLDGAQAVDILQSPALAGSDYAEHRPSYWAAFVKFLELHYGLRAVGCGVSSCQHHRVLPPAKKTDAGSVEQKKRTPRPKSTPLTAPTPAFPSPSVPTPASAVALTTGAASSPRPAKVLRLSSTGKISLSSIRRPRLSMNEPMSANDEHNDGRRRRKSMTRAHRGDPEAEKAREYDATEGEEDEHEGRAWVVGSGHYQLVGKGAQAAKRGSSLSNGTSGTANDRRIAHKAMSSDGNAASAASFAALHAAAGAFATTGAGAEPGFSRGQRPASAMIRLSLDHPRRSPLYLVTPSPQIGGNRSLAKAERSAEKGMLADL</sequence>
<feature type="region of interest" description="Disordered" evidence="1">
    <location>
        <begin position="657"/>
        <end position="709"/>
    </location>
</feature>
<feature type="compositionally biased region" description="Low complexity" evidence="1">
    <location>
        <begin position="315"/>
        <end position="331"/>
    </location>
</feature>
<dbReference type="Proteomes" id="UP000355283">
    <property type="component" value="Unassembled WGS sequence"/>
</dbReference>
<feature type="compositionally biased region" description="Acidic residues" evidence="1">
    <location>
        <begin position="756"/>
        <end position="775"/>
    </location>
</feature>
<dbReference type="EMBL" id="SDOX01000119">
    <property type="protein sequence ID" value="TFJ82219.1"/>
    <property type="molecule type" value="Genomic_DNA"/>
</dbReference>
<feature type="region of interest" description="Disordered" evidence="1">
    <location>
        <begin position="1"/>
        <end position="99"/>
    </location>
</feature>
<feature type="compositionally biased region" description="Basic residues" evidence="1">
    <location>
        <begin position="1017"/>
        <end position="1027"/>
    </location>
</feature>
<evidence type="ECO:0000313" key="2">
    <source>
        <dbReference type="EMBL" id="TFJ82219.1"/>
    </source>
</evidence>
<feature type="compositionally biased region" description="Basic and acidic residues" evidence="1">
    <location>
        <begin position="776"/>
        <end position="789"/>
    </location>
</feature>
<evidence type="ECO:0000313" key="3">
    <source>
        <dbReference type="Proteomes" id="UP000355283"/>
    </source>
</evidence>
<feature type="region of interest" description="Disordered" evidence="1">
    <location>
        <begin position="924"/>
        <end position="1053"/>
    </location>
</feature>
<feature type="region of interest" description="Disordered" evidence="1">
    <location>
        <begin position="1067"/>
        <end position="1086"/>
    </location>
</feature>
<feature type="region of interest" description="Disordered" evidence="1">
    <location>
        <begin position="1158"/>
        <end position="1182"/>
    </location>
</feature>
<feature type="region of interest" description="Disordered" evidence="1">
    <location>
        <begin position="468"/>
        <end position="534"/>
    </location>
</feature>
<feature type="compositionally biased region" description="Acidic residues" evidence="1">
    <location>
        <begin position="369"/>
        <end position="378"/>
    </location>
</feature>
<feature type="region of interest" description="Disordered" evidence="1">
    <location>
        <begin position="312"/>
        <end position="345"/>
    </location>
</feature>
<evidence type="ECO:0000256" key="1">
    <source>
        <dbReference type="SAM" id="MobiDB-lite"/>
    </source>
</evidence>
<feature type="compositionally biased region" description="Basic and acidic residues" evidence="1">
    <location>
        <begin position="928"/>
        <end position="939"/>
    </location>
</feature>
<feature type="compositionally biased region" description="Low complexity" evidence="1">
    <location>
        <begin position="77"/>
        <end position="94"/>
    </location>
</feature>
<proteinExistence type="predicted"/>
<comment type="caution">
    <text evidence="2">The sequence shown here is derived from an EMBL/GenBank/DDBJ whole genome shotgun (WGS) entry which is preliminary data.</text>
</comment>
<feature type="compositionally biased region" description="Polar residues" evidence="1">
    <location>
        <begin position="502"/>
        <end position="521"/>
    </location>
</feature>
<feature type="compositionally biased region" description="Basic and acidic residues" evidence="1">
    <location>
        <begin position="33"/>
        <end position="43"/>
    </location>
</feature>
<feature type="compositionally biased region" description="Polar residues" evidence="1">
    <location>
        <begin position="1076"/>
        <end position="1086"/>
    </location>
</feature>
<feature type="region of interest" description="Disordered" evidence="1">
    <location>
        <begin position="193"/>
        <end position="218"/>
    </location>
</feature>
<reference evidence="2 3" key="1">
    <citation type="submission" date="2019-01" db="EMBL/GenBank/DDBJ databases">
        <title>Nuclear Genome Assembly of the Microalgal Biofuel strain Nannochloropsis salina CCMP1776.</title>
        <authorList>
            <person name="Hovde B."/>
        </authorList>
    </citation>
    <scope>NUCLEOTIDE SEQUENCE [LARGE SCALE GENOMIC DNA]</scope>
    <source>
        <strain evidence="2 3">CCMP1776</strain>
    </source>
</reference>
<feature type="region of interest" description="Disordered" evidence="1">
    <location>
        <begin position="367"/>
        <end position="399"/>
    </location>
</feature>
<organism evidence="2 3">
    <name type="scientific">Nannochloropsis salina CCMP1776</name>
    <dbReference type="NCBI Taxonomy" id="1027361"/>
    <lineage>
        <taxon>Eukaryota</taxon>
        <taxon>Sar</taxon>
        <taxon>Stramenopiles</taxon>
        <taxon>Ochrophyta</taxon>
        <taxon>Eustigmatophyceae</taxon>
        <taxon>Eustigmatales</taxon>
        <taxon>Monodopsidaceae</taxon>
        <taxon>Microchloropsis</taxon>
        <taxon>Microchloropsis salina</taxon>
    </lineage>
</organism>
<protein>
    <submittedName>
        <fullName evidence="2">Uncharacterized protein</fullName>
    </submittedName>
</protein>
<accession>A0A4D9D0K2</accession>
<dbReference type="OrthoDB" id="10628148at2759"/>
<feature type="compositionally biased region" description="Basic and acidic residues" evidence="1">
    <location>
        <begin position="689"/>
        <end position="701"/>
    </location>
</feature>
<name>A0A4D9D0K2_9STRA</name>
<feature type="region of interest" description="Disordered" evidence="1">
    <location>
        <begin position="246"/>
        <end position="273"/>
    </location>
</feature>
<feature type="compositionally biased region" description="Basic and acidic residues" evidence="1">
    <location>
        <begin position="1028"/>
        <end position="1041"/>
    </location>
</feature>
<keyword evidence="3" id="KW-1185">Reference proteome</keyword>